<dbReference type="PANTHER" id="PTHR30111">
    <property type="entry name" value="33 KDA CHAPERONIN"/>
    <property type="match status" value="1"/>
</dbReference>
<keyword evidence="6" id="KW-0346">Stress response</keyword>
<dbReference type="PANTHER" id="PTHR30111:SF1">
    <property type="entry name" value="33 KDA CHAPERONIN"/>
    <property type="match status" value="1"/>
</dbReference>
<protein>
    <submittedName>
        <fullName evidence="6">Chaperonin (Heat shock protein 33)</fullName>
    </submittedName>
</protein>
<dbReference type="Gene3D" id="3.55.30.10">
    <property type="entry name" value="Hsp33 domain"/>
    <property type="match status" value="1"/>
</dbReference>
<dbReference type="InterPro" id="IPR000397">
    <property type="entry name" value="Heat_shock_Hsp33"/>
</dbReference>
<dbReference type="InterPro" id="IPR016154">
    <property type="entry name" value="Heat_shock_Hsp33_C"/>
</dbReference>
<dbReference type="Proteomes" id="UP000019678">
    <property type="component" value="Unassembled WGS sequence"/>
</dbReference>
<dbReference type="eggNOG" id="COG1281">
    <property type="taxonomic scope" value="Bacteria"/>
</dbReference>
<dbReference type="InterPro" id="IPR016153">
    <property type="entry name" value="Heat_shock_Hsp33_N"/>
</dbReference>
<keyword evidence="1" id="KW-0963">Cytoplasm</keyword>
<dbReference type="GO" id="GO:0044183">
    <property type="term" value="F:protein folding chaperone"/>
    <property type="evidence" value="ECO:0007669"/>
    <property type="project" value="TreeGrafter"/>
</dbReference>
<keyword evidence="4" id="KW-0143">Chaperone</keyword>
<organism evidence="6 7">
    <name type="scientific">Chondromyces apiculatus DSM 436</name>
    <dbReference type="NCBI Taxonomy" id="1192034"/>
    <lineage>
        <taxon>Bacteria</taxon>
        <taxon>Pseudomonadati</taxon>
        <taxon>Myxococcota</taxon>
        <taxon>Polyangia</taxon>
        <taxon>Polyangiales</taxon>
        <taxon>Polyangiaceae</taxon>
        <taxon>Chondromyces</taxon>
    </lineage>
</organism>
<dbReference type="SUPFAM" id="SSF64397">
    <property type="entry name" value="Hsp33 domain"/>
    <property type="match status" value="1"/>
</dbReference>
<keyword evidence="2" id="KW-0862">Zinc</keyword>
<dbReference type="AlphaFoldDB" id="A0A017SZZ8"/>
<name>A0A017SZZ8_9BACT</name>
<keyword evidence="3" id="KW-1015">Disulfide bond</keyword>
<dbReference type="RefSeq" id="WP_044247341.1">
    <property type="nucleotide sequence ID" value="NZ_ASRX01000059.1"/>
</dbReference>
<dbReference type="Pfam" id="PF01430">
    <property type="entry name" value="HSP33"/>
    <property type="match status" value="1"/>
</dbReference>
<evidence type="ECO:0000256" key="2">
    <source>
        <dbReference type="ARBA" id="ARBA00022833"/>
    </source>
</evidence>
<evidence type="ECO:0000256" key="4">
    <source>
        <dbReference type="ARBA" id="ARBA00023186"/>
    </source>
</evidence>
<dbReference type="GO" id="GO:0042026">
    <property type="term" value="P:protein refolding"/>
    <property type="evidence" value="ECO:0007669"/>
    <property type="project" value="TreeGrafter"/>
</dbReference>
<dbReference type="EMBL" id="ASRX01000059">
    <property type="protein sequence ID" value="EYF02534.1"/>
    <property type="molecule type" value="Genomic_DNA"/>
</dbReference>
<dbReference type="GO" id="GO:0051082">
    <property type="term" value="F:unfolded protein binding"/>
    <property type="evidence" value="ECO:0007669"/>
    <property type="project" value="InterPro"/>
</dbReference>
<sequence length="283" mass="30081">MSEPSDTVVRAITQDGAFRVITALTTATVRGTVAAQAATGNTAQRLGELLTGAILVREAMAPTLRVQVIVKGAGQGSLVADAHPDGTTRGLVNLGKGSEVAIGEGSLIQVMRTLPNGALQQGVVELPREGRISQGLMAYMQESEQVVTMVSVATLLDEQGVGRSGGVLVQLLPEVERGPLMVMTERLREFERLDEVLADPQVTADKLLEEVLYGMPFTRLESSALSYACRCSQLRVVAALASLPRSDIEEMVAEGQVLDIACDYCRKAYQVAPGALKTLLTES</sequence>
<keyword evidence="5" id="KW-0676">Redox-active center</keyword>
<evidence type="ECO:0000313" key="7">
    <source>
        <dbReference type="Proteomes" id="UP000019678"/>
    </source>
</evidence>
<evidence type="ECO:0000256" key="1">
    <source>
        <dbReference type="ARBA" id="ARBA00022490"/>
    </source>
</evidence>
<accession>A0A017SZZ8</accession>
<evidence type="ECO:0000256" key="5">
    <source>
        <dbReference type="ARBA" id="ARBA00023284"/>
    </source>
</evidence>
<dbReference type="OrthoDB" id="9793753at2"/>
<comment type="caution">
    <text evidence="6">The sequence shown here is derived from an EMBL/GenBank/DDBJ whole genome shotgun (WGS) entry which is preliminary data.</text>
</comment>
<evidence type="ECO:0000256" key="3">
    <source>
        <dbReference type="ARBA" id="ARBA00023157"/>
    </source>
</evidence>
<evidence type="ECO:0000313" key="6">
    <source>
        <dbReference type="EMBL" id="EYF02534.1"/>
    </source>
</evidence>
<keyword evidence="7" id="KW-1185">Reference proteome</keyword>
<dbReference type="GO" id="GO:0005737">
    <property type="term" value="C:cytoplasm"/>
    <property type="evidence" value="ECO:0007669"/>
    <property type="project" value="InterPro"/>
</dbReference>
<reference evidence="6 7" key="1">
    <citation type="submission" date="2013-05" db="EMBL/GenBank/DDBJ databases">
        <title>Genome assembly of Chondromyces apiculatus DSM 436.</title>
        <authorList>
            <person name="Sharma G."/>
            <person name="Khatri I."/>
            <person name="Kaur C."/>
            <person name="Mayilraj S."/>
            <person name="Subramanian S."/>
        </authorList>
    </citation>
    <scope>NUCLEOTIDE SEQUENCE [LARGE SCALE GENOMIC DNA]</scope>
    <source>
        <strain evidence="6 7">DSM 436</strain>
    </source>
</reference>
<dbReference type="SUPFAM" id="SSF118352">
    <property type="entry name" value="HSP33 redox switch-like"/>
    <property type="match status" value="1"/>
</dbReference>
<dbReference type="STRING" id="1192034.CAP_6741"/>
<proteinExistence type="predicted"/>
<gene>
    <name evidence="6" type="ORF">CAP_6741</name>
</gene>
<dbReference type="Gene3D" id="3.90.1280.10">
    <property type="entry name" value="HSP33 redox switch-like"/>
    <property type="match status" value="1"/>
</dbReference>